<protein>
    <recommendedName>
        <fullName evidence="4">DUF3828 domain-containing protein</fullName>
    </recommendedName>
</protein>
<evidence type="ECO:0008006" key="4">
    <source>
        <dbReference type="Google" id="ProtNLM"/>
    </source>
</evidence>
<keyword evidence="1" id="KW-0732">Signal</keyword>
<evidence type="ECO:0000313" key="3">
    <source>
        <dbReference type="Proteomes" id="UP000198660"/>
    </source>
</evidence>
<dbReference type="RefSeq" id="WP_091839759.1">
    <property type="nucleotide sequence ID" value="NZ_FPAA01000019.1"/>
</dbReference>
<feature type="chain" id="PRO_5039180253" description="DUF3828 domain-containing protein" evidence="1">
    <location>
        <begin position="29"/>
        <end position="171"/>
    </location>
</feature>
<dbReference type="Proteomes" id="UP000198660">
    <property type="component" value="Unassembled WGS sequence"/>
</dbReference>
<evidence type="ECO:0000313" key="2">
    <source>
        <dbReference type="EMBL" id="SFT03980.1"/>
    </source>
</evidence>
<feature type="signal peptide" evidence="1">
    <location>
        <begin position="1"/>
        <end position="28"/>
    </location>
</feature>
<proteinExistence type="predicted"/>
<keyword evidence="3" id="KW-1185">Reference proteome</keyword>
<reference evidence="3" key="1">
    <citation type="submission" date="2016-10" db="EMBL/GenBank/DDBJ databases">
        <authorList>
            <person name="Varghese N."/>
            <person name="Submissions S."/>
        </authorList>
    </citation>
    <scope>NUCLEOTIDE SEQUENCE [LARGE SCALE GENOMIC DNA]</scope>
    <source>
        <strain evidence="3">DSM 45789</strain>
    </source>
</reference>
<gene>
    <name evidence="2" type="ORF">SAMN05444972_11927</name>
</gene>
<name>A0A1I6URE5_9BACL</name>
<dbReference type="EMBL" id="FPAA01000019">
    <property type="protein sequence ID" value="SFT03980.1"/>
    <property type="molecule type" value="Genomic_DNA"/>
</dbReference>
<organism evidence="2 3">
    <name type="scientific">Marininema halotolerans</name>
    <dbReference type="NCBI Taxonomy" id="1155944"/>
    <lineage>
        <taxon>Bacteria</taxon>
        <taxon>Bacillati</taxon>
        <taxon>Bacillota</taxon>
        <taxon>Bacilli</taxon>
        <taxon>Bacillales</taxon>
        <taxon>Thermoactinomycetaceae</taxon>
        <taxon>Marininema</taxon>
    </lineage>
</organism>
<dbReference type="PROSITE" id="PS51257">
    <property type="entry name" value="PROKAR_LIPOPROTEIN"/>
    <property type="match status" value="1"/>
</dbReference>
<dbReference type="AlphaFoldDB" id="A0A1I6URE5"/>
<evidence type="ECO:0000256" key="1">
    <source>
        <dbReference type="SAM" id="SignalP"/>
    </source>
</evidence>
<sequence>MANHVRSFVSVSFIVLLLSIAGCSSESADHPKKLTPEQTIEKYHTSLNHCDLKGMKKYLFNGSDDHNYKKLKDELDSYKSINPESHKRICSEGISYKKPKKMFIAPFPGQPQTKTYRVFLVDGRSKDEDISYQVMEQKDGIWKIKSDHLNITIGDIDIVKGEAKWKDITIK</sequence>
<accession>A0A1I6URE5</accession>